<dbReference type="AlphaFoldDB" id="A0A9W8AWU6"/>
<feature type="domain" description="Clp1 P-loop" evidence="9">
    <location>
        <begin position="375"/>
        <end position="526"/>
    </location>
</feature>
<dbReference type="Pfam" id="PF16575">
    <property type="entry name" value="CLP1_P"/>
    <property type="match status" value="1"/>
</dbReference>
<sequence length="616" mass="67249">MRISTFEPTRHNLFHDRGITLLGLLPGETLSFHGSVTVGMVAGSCTILGSHLKSPIEWPSRLTVARLRDTILSPTTSDDTMAFFYPCFAPTSYTMLTLAAHTTLDDRTSHDSESWAAVTLSTHRTSMPIDSAYRSKVEAVISAVTTWHETLRNQNVLTTSLAGWACVIALTQLDTLGDWDLTCMTPQYQNLYAIRPALRSLLRGTGQSRDNKRGHPGSPVVTDLRDRASGTKRLRSTPSDSPTRNDNTKGASKADNDNATTNASLASDSDGASSKAKESDEDALSLTDDDEDTNGAMDLTDSLGTPVTKALIAATEQYMDAFRLPLFYPIQECLPGFGAMRTSDDWYTAQQRFVTYRGHLDSDRGWVHPVAVVAGAKGVGKSTFARHLVNQLLNVHQRVAFLDTDLGQPEFGPPGLVSLHILDFPALGPPFTHARVPYLAHCIGYTSPKDAPGHYVAAIRDLAEEFHGLFSRASPPKRSAAKSNQQPMIPLVVNTHGWVTDQGYRMLLDICGAAQASHVVYLDSPQHAHTRGLGEQLQVDLEDCINPPPLVQTLLSPTAFETDYGTRFTALDLRTINSAMYFHCQMPAALVSPRMLAAQSMPEDSLLRVVSDSLVQ</sequence>
<dbReference type="InterPro" id="IPR032319">
    <property type="entry name" value="CLP1_P"/>
</dbReference>
<dbReference type="GO" id="GO:0005634">
    <property type="term" value="C:nucleus"/>
    <property type="evidence" value="ECO:0007669"/>
    <property type="project" value="TreeGrafter"/>
</dbReference>
<evidence type="ECO:0000256" key="8">
    <source>
        <dbReference type="SAM" id="MobiDB-lite"/>
    </source>
</evidence>
<feature type="compositionally biased region" description="Low complexity" evidence="8">
    <location>
        <begin position="263"/>
        <end position="274"/>
    </location>
</feature>
<evidence type="ECO:0000256" key="7">
    <source>
        <dbReference type="ARBA" id="ARBA00022840"/>
    </source>
</evidence>
<organism evidence="10 11">
    <name type="scientific">Dimargaris verticillata</name>
    <dbReference type="NCBI Taxonomy" id="2761393"/>
    <lineage>
        <taxon>Eukaryota</taxon>
        <taxon>Fungi</taxon>
        <taxon>Fungi incertae sedis</taxon>
        <taxon>Zoopagomycota</taxon>
        <taxon>Kickxellomycotina</taxon>
        <taxon>Dimargaritomycetes</taxon>
        <taxon>Dimargaritales</taxon>
        <taxon>Dimargaritaceae</taxon>
        <taxon>Dimargaris</taxon>
    </lineage>
</organism>
<evidence type="ECO:0000256" key="5">
    <source>
        <dbReference type="ARBA" id="ARBA00022741"/>
    </source>
</evidence>
<comment type="caution">
    <text evidence="10">The sequence shown here is derived from an EMBL/GenBank/DDBJ whole genome shotgun (WGS) entry which is preliminary data.</text>
</comment>
<name>A0A9W8AWU6_9FUNG</name>
<feature type="compositionally biased region" description="Acidic residues" evidence="8">
    <location>
        <begin position="279"/>
        <end position="293"/>
    </location>
</feature>
<keyword evidence="7" id="KW-0067">ATP-binding</keyword>
<keyword evidence="5" id="KW-0547">Nucleotide-binding</keyword>
<comment type="similarity">
    <text evidence="1">Belongs to the Clp1 family. NOL9/GRC3 subfamily.</text>
</comment>
<feature type="region of interest" description="Disordered" evidence="8">
    <location>
        <begin position="205"/>
        <end position="301"/>
    </location>
</feature>
<dbReference type="EMBL" id="JANBQB010000934">
    <property type="protein sequence ID" value="KAJ1972917.1"/>
    <property type="molecule type" value="Genomic_DNA"/>
</dbReference>
<feature type="non-terminal residue" evidence="10">
    <location>
        <position position="616"/>
    </location>
</feature>
<proteinExistence type="inferred from homology"/>
<evidence type="ECO:0000256" key="1">
    <source>
        <dbReference type="ARBA" id="ARBA00011003"/>
    </source>
</evidence>
<keyword evidence="11" id="KW-1185">Reference proteome</keyword>
<keyword evidence="6" id="KW-0418">Kinase</keyword>
<dbReference type="Proteomes" id="UP001151582">
    <property type="component" value="Unassembled WGS sequence"/>
</dbReference>
<dbReference type="GO" id="GO:0000448">
    <property type="term" value="P:cleavage in ITS2 between 5.8S rRNA and LSU-rRNA of tricistronic rRNA transcript (SSU-rRNA, 5.8S rRNA, LSU-rRNA)"/>
    <property type="evidence" value="ECO:0007669"/>
    <property type="project" value="TreeGrafter"/>
</dbReference>
<reference evidence="10" key="1">
    <citation type="submission" date="2022-07" db="EMBL/GenBank/DDBJ databases">
        <title>Phylogenomic reconstructions and comparative analyses of Kickxellomycotina fungi.</title>
        <authorList>
            <person name="Reynolds N.K."/>
            <person name="Stajich J.E."/>
            <person name="Barry K."/>
            <person name="Grigoriev I.V."/>
            <person name="Crous P."/>
            <person name="Smith M.E."/>
        </authorList>
    </citation>
    <scope>NUCLEOTIDE SEQUENCE</scope>
    <source>
        <strain evidence="10">RSA 567</strain>
    </source>
</reference>
<dbReference type="InterPro" id="IPR045116">
    <property type="entry name" value="Clp1/Grc3"/>
</dbReference>
<accession>A0A9W8AWU6</accession>
<evidence type="ECO:0000313" key="10">
    <source>
        <dbReference type="EMBL" id="KAJ1972917.1"/>
    </source>
</evidence>
<evidence type="ECO:0000313" key="11">
    <source>
        <dbReference type="Proteomes" id="UP001151582"/>
    </source>
</evidence>
<keyword evidence="4" id="KW-0808">Transferase</keyword>
<dbReference type="Gene3D" id="3.40.50.300">
    <property type="entry name" value="P-loop containing nucleotide triphosphate hydrolases"/>
    <property type="match status" value="1"/>
</dbReference>
<evidence type="ECO:0000256" key="2">
    <source>
        <dbReference type="ARBA" id="ARBA00018706"/>
    </source>
</evidence>
<evidence type="ECO:0000256" key="3">
    <source>
        <dbReference type="ARBA" id="ARBA00019824"/>
    </source>
</evidence>
<dbReference type="PANTHER" id="PTHR12755:SF3">
    <property type="entry name" value="POLYNUCLEOTIDE 5'-HYDROXYL-KINASE NOL9"/>
    <property type="match status" value="1"/>
</dbReference>
<dbReference type="InterPro" id="IPR027417">
    <property type="entry name" value="P-loop_NTPase"/>
</dbReference>
<dbReference type="PANTHER" id="PTHR12755">
    <property type="entry name" value="CLEAVAGE/POLYADENYLATION FACTOR IA SUBUNIT CLP1P"/>
    <property type="match status" value="1"/>
</dbReference>
<evidence type="ECO:0000259" key="9">
    <source>
        <dbReference type="Pfam" id="PF16575"/>
    </source>
</evidence>
<dbReference type="GO" id="GO:0051731">
    <property type="term" value="F:polynucleotide 5'-hydroxyl-kinase activity"/>
    <property type="evidence" value="ECO:0007669"/>
    <property type="project" value="InterPro"/>
</dbReference>
<dbReference type="OrthoDB" id="2405412at2759"/>
<gene>
    <name evidence="10" type="primary">GRC3</name>
    <name evidence="10" type="ORF">H4R34_005249</name>
</gene>
<evidence type="ECO:0000256" key="6">
    <source>
        <dbReference type="ARBA" id="ARBA00022777"/>
    </source>
</evidence>
<dbReference type="GO" id="GO:0005524">
    <property type="term" value="F:ATP binding"/>
    <property type="evidence" value="ECO:0007669"/>
    <property type="project" value="UniProtKB-KW"/>
</dbReference>
<protein>
    <recommendedName>
        <fullName evidence="3">Polynucleotide 5'-hydroxyl-kinase GRC3</fullName>
    </recommendedName>
    <alternativeName>
        <fullName evidence="2">Polynucleotide 5'-hydroxyl-kinase grc3</fullName>
    </alternativeName>
</protein>
<evidence type="ECO:0000256" key="4">
    <source>
        <dbReference type="ARBA" id="ARBA00022679"/>
    </source>
</evidence>
<feature type="compositionally biased region" description="Polar residues" evidence="8">
    <location>
        <begin position="236"/>
        <end position="250"/>
    </location>
</feature>
<dbReference type="SUPFAM" id="SSF52540">
    <property type="entry name" value="P-loop containing nucleoside triphosphate hydrolases"/>
    <property type="match status" value="1"/>
</dbReference>